<proteinExistence type="inferred from homology"/>
<evidence type="ECO:0000256" key="1">
    <source>
        <dbReference type="ARBA" id="ARBA00002219"/>
    </source>
</evidence>
<feature type="region of interest" description="Disordered" evidence="10">
    <location>
        <begin position="529"/>
        <end position="550"/>
    </location>
</feature>
<dbReference type="GO" id="GO:0001868">
    <property type="term" value="P:regulation of complement activation, lectin pathway"/>
    <property type="evidence" value="ECO:0007669"/>
    <property type="project" value="UniProtKB-ARBA"/>
</dbReference>
<organism evidence="12 13">
    <name type="scientific">Triplophysa rosa</name>
    <name type="common">Cave loach</name>
    <dbReference type="NCBI Taxonomy" id="992332"/>
    <lineage>
        <taxon>Eukaryota</taxon>
        <taxon>Metazoa</taxon>
        <taxon>Chordata</taxon>
        <taxon>Craniata</taxon>
        <taxon>Vertebrata</taxon>
        <taxon>Euteleostomi</taxon>
        <taxon>Actinopterygii</taxon>
        <taxon>Neopterygii</taxon>
        <taxon>Teleostei</taxon>
        <taxon>Ostariophysi</taxon>
        <taxon>Cypriniformes</taxon>
        <taxon>Nemacheilidae</taxon>
        <taxon>Triplophysa</taxon>
    </lineage>
</organism>
<name>A0A9W7W7U6_TRIRA</name>
<dbReference type="PANTHER" id="PTHR45713:SF11">
    <property type="entry name" value="FUCOLECTIN TACHYLECTIN-4 PENTRAXIN-1 DOMAIN-CONTAINING PROTEIN"/>
    <property type="match status" value="1"/>
</dbReference>
<evidence type="ECO:0000256" key="2">
    <source>
        <dbReference type="ARBA" id="ARBA00010147"/>
    </source>
</evidence>
<keyword evidence="9" id="KW-1015">Disulfide bond</keyword>
<dbReference type="SMART" id="SM00607">
    <property type="entry name" value="FTP"/>
    <property type="match status" value="1"/>
</dbReference>
<accession>A0A9W7W7U6</accession>
<feature type="region of interest" description="Disordered" evidence="10">
    <location>
        <begin position="150"/>
        <end position="190"/>
    </location>
</feature>
<dbReference type="InterPro" id="IPR008979">
    <property type="entry name" value="Galactose-bd-like_sf"/>
</dbReference>
<dbReference type="PROSITE" id="PS50878">
    <property type="entry name" value="RT_POL"/>
    <property type="match status" value="1"/>
</dbReference>
<dbReference type="InterPro" id="IPR043128">
    <property type="entry name" value="Rev_trsase/Diguanyl_cyclase"/>
</dbReference>
<dbReference type="AlphaFoldDB" id="A0A9W7W7U6"/>
<evidence type="ECO:0000313" key="12">
    <source>
        <dbReference type="EMBL" id="KAI7790261.1"/>
    </source>
</evidence>
<dbReference type="PANTHER" id="PTHR45713">
    <property type="entry name" value="FTP DOMAIN-CONTAINING PROTEIN"/>
    <property type="match status" value="1"/>
</dbReference>
<dbReference type="CDD" id="cd03714">
    <property type="entry name" value="RT_DIRS1"/>
    <property type="match status" value="1"/>
</dbReference>
<evidence type="ECO:0000256" key="7">
    <source>
        <dbReference type="ARBA" id="ARBA00022734"/>
    </source>
</evidence>
<protein>
    <recommendedName>
        <fullName evidence="5">ribonuclease H</fullName>
        <ecNumber evidence="5">3.1.26.4</ecNumber>
    </recommendedName>
</protein>
<dbReference type="InterPro" id="IPR006585">
    <property type="entry name" value="FTP1"/>
</dbReference>
<dbReference type="GO" id="GO:0004523">
    <property type="term" value="F:RNA-DNA hybrid ribonuclease activity"/>
    <property type="evidence" value="ECO:0007669"/>
    <property type="project" value="UniProtKB-EC"/>
</dbReference>
<keyword evidence="8" id="KW-0106">Calcium</keyword>
<evidence type="ECO:0000256" key="5">
    <source>
        <dbReference type="ARBA" id="ARBA00012180"/>
    </source>
</evidence>
<evidence type="ECO:0000256" key="6">
    <source>
        <dbReference type="ARBA" id="ARBA00022723"/>
    </source>
</evidence>
<dbReference type="Gene3D" id="3.10.10.10">
    <property type="entry name" value="HIV Type 1 Reverse Transcriptase, subunit A, domain 1"/>
    <property type="match status" value="1"/>
</dbReference>
<comment type="similarity">
    <text evidence="2">Belongs to the fucolectin family.</text>
</comment>
<comment type="function">
    <text evidence="1">Acts as a defensive agent. Recognizes blood group fucosylated oligosaccharides including A, B, H and Lewis B-type antigens. Does not recognize Lewis A antigen and has low affinity for monovalent haptens.</text>
</comment>
<dbReference type="EMBL" id="JAFHDT010000192">
    <property type="protein sequence ID" value="KAI7790261.1"/>
    <property type="molecule type" value="Genomic_DNA"/>
</dbReference>
<evidence type="ECO:0000259" key="11">
    <source>
        <dbReference type="PROSITE" id="PS50878"/>
    </source>
</evidence>
<evidence type="ECO:0000256" key="3">
    <source>
        <dbReference type="ARBA" id="ARBA00010879"/>
    </source>
</evidence>
<keyword evidence="7" id="KW-0430">Lectin</keyword>
<dbReference type="GO" id="GO:0042806">
    <property type="term" value="F:fucose binding"/>
    <property type="evidence" value="ECO:0007669"/>
    <property type="project" value="UniProtKB-ARBA"/>
</dbReference>
<dbReference type="InterPro" id="IPR051941">
    <property type="entry name" value="BG_Antigen-Binding_Lectin"/>
</dbReference>
<comment type="subunit">
    <text evidence="4">Homotrimer.</text>
</comment>
<dbReference type="Pfam" id="PF00078">
    <property type="entry name" value="RVT_1"/>
    <property type="match status" value="1"/>
</dbReference>
<dbReference type="Gene3D" id="2.60.120.260">
    <property type="entry name" value="Galactose-binding domain-like"/>
    <property type="match status" value="2"/>
</dbReference>
<evidence type="ECO:0000256" key="8">
    <source>
        <dbReference type="ARBA" id="ARBA00022837"/>
    </source>
</evidence>
<dbReference type="Pfam" id="PF22633">
    <property type="entry name" value="F5_F8_type_C_2"/>
    <property type="match status" value="1"/>
</dbReference>
<gene>
    <name evidence="12" type="ORF">IRJ41_001011</name>
</gene>
<evidence type="ECO:0000256" key="4">
    <source>
        <dbReference type="ARBA" id="ARBA00011233"/>
    </source>
</evidence>
<comment type="caution">
    <text evidence="12">The sequence shown here is derived from an EMBL/GenBank/DDBJ whole genome shotgun (WGS) entry which is preliminary data.</text>
</comment>
<dbReference type="SUPFAM" id="SSF49785">
    <property type="entry name" value="Galactose-binding domain-like"/>
    <property type="match status" value="2"/>
</dbReference>
<keyword evidence="6" id="KW-0479">Metal-binding</keyword>
<reference evidence="12" key="1">
    <citation type="submission" date="2021-02" db="EMBL/GenBank/DDBJ databases">
        <title>Comparative genomics reveals that relaxation of natural selection precedes convergent phenotypic evolution of cavefish.</title>
        <authorList>
            <person name="Peng Z."/>
        </authorList>
    </citation>
    <scope>NUCLEOTIDE SEQUENCE</scope>
    <source>
        <tissue evidence="12">Muscle</tissue>
    </source>
</reference>
<dbReference type="EC" id="3.1.26.4" evidence="5"/>
<dbReference type="InterPro" id="IPR000477">
    <property type="entry name" value="RT_dom"/>
</dbReference>
<feature type="domain" description="Reverse transcriptase" evidence="11">
    <location>
        <begin position="1"/>
        <end position="137"/>
    </location>
</feature>
<sequence length="550" mass="61012">MVTQKRILTSVRCQDWFMAIDLKDAYFHVSILPRHRPLLRFAFEGRAYQYRVLPFGLSLSPRVFTKVVEAALLPLREEGVRVLNYLDHWLISAHSRDLLCTHRDLVLRHLDRLGLQVNWEKSKLSPVQSISFLCMELDSVSMTARLTTERARTARPGHQVPEGCETVESASPAPRTLLGPRSGPEGLQRPPFEPLGEADLSRLLIKTALLVALASFKRVGDLQAFSVSSGCLEFSPGDSQVILRPRPGCVPKVPTTPFRDQVVNLQALPTGEEDPTPSVLCPVRALRPYLDCTQSFRSSEQLFVCFGGLASIQGSLEENLALHGTVTQSSTHLTWVAQNAIDGKKYGSEYCFATLNQSNPWWRLDLLDVYNISTVIITAHDDYLDQANGAEIRVGNSLENNGNNNPICAVTSGLQAARTITYSCPGMLGRYVNVFMPGSTAHLSLCEVEVYGTENLASKGTVTQSTTLSNYVAEKAKDNARYDGDICSATLFQTNPWWRLDLLDVYNIGTVIISTRWYPAETNGAEIRIGNSLDNNGNNNPSRHQETRSL</sequence>
<evidence type="ECO:0000256" key="10">
    <source>
        <dbReference type="SAM" id="MobiDB-lite"/>
    </source>
</evidence>
<dbReference type="InterPro" id="IPR043502">
    <property type="entry name" value="DNA/RNA_pol_sf"/>
</dbReference>
<dbReference type="Proteomes" id="UP001059041">
    <property type="component" value="Unassembled WGS sequence"/>
</dbReference>
<dbReference type="GO" id="GO:0010185">
    <property type="term" value="P:regulation of cellular defense response"/>
    <property type="evidence" value="ECO:0007669"/>
    <property type="project" value="UniProtKB-ARBA"/>
</dbReference>
<dbReference type="Gene3D" id="3.30.70.270">
    <property type="match status" value="1"/>
</dbReference>
<keyword evidence="13" id="KW-1185">Reference proteome</keyword>
<dbReference type="SUPFAM" id="SSF56672">
    <property type="entry name" value="DNA/RNA polymerases"/>
    <property type="match status" value="1"/>
</dbReference>
<comment type="similarity">
    <text evidence="3">Belongs to the beta type-B retroviral polymerase family. HERV class-II K(HML-2) pol subfamily.</text>
</comment>
<evidence type="ECO:0000313" key="13">
    <source>
        <dbReference type="Proteomes" id="UP001059041"/>
    </source>
</evidence>
<evidence type="ECO:0000256" key="9">
    <source>
        <dbReference type="ARBA" id="ARBA00023157"/>
    </source>
</evidence>
<dbReference type="GO" id="GO:0046872">
    <property type="term" value="F:metal ion binding"/>
    <property type="evidence" value="ECO:0007669"/>
    <property type="project" value="UniProtKB-KW"/>
</dbReference>